<dbReference type="InterPro" id="IPR038658">
    <property type="entry name" value="SsgB_sf"/>
</dbReference>
<dbReference type="Gene3D" id="2.30.31.20">
    <property type="entry name" value="Sporulation-specific cell division protein SsgB"/>
    <property type="match status" value="1"/>
</dbReference>
<comment type="subcellular location">
    <subcellularLocation>
        <location evidence="1">Cell septum</location>
    </subcellularLocation>
</comment>
<comment type="caution">
    <text evidence="7">The sequence shown here is derived from an EMBL/GenBank/DDBJ whole genome shotgun (WGS) entry which is preliminary data.</text>
</comment>
<keyword evidence="5" id="KW-0717">Septation</keyword>
<organism evidence="7 8">
    <name type="scientific">Streptomyces flavotricini</name>
    <dbReference type="NCBI Taxonomy" id="66888"/>
    <lineage>
        <taxon>Bacteria</taxon>
        <taxon>Bacillati</taxon>
        <taxon>Actinomycetota</taxon>
        <taxon>Actinomycetes</taxon>
        <taxon>Kitasatosporales</taxon>
        <taxon>Streptomycetaceae</taxon>
        <taxon>Streptomyces</taxon>
    </lineage>
</organism>
<sequence length="136" mass="14982">MSFVSTLVTVHLGAASSRLPLLARFSYDGGDPYAVRATFLDGPTVLARWHFDRQMIAEGLHRPVGEGDVGFRPHREAGVDELRVALRGYAGQRQGDAVLFVEARPLTDFLHQTYAVTGAGEEFLDVDKLLDELLAR</sequence>
<dbReference type="Proteomes" id="UP001520654">
    <property type="component" value="Unassembled WGS sequence"/>
</dbReference>
<accession>A0ABS8DYN1</accession>
<gene>
    <name evidence="7" type="ORF">K7B10_01740</name>
</gene>
<dbReference type="RefSeq" id="WP_229334184.1">
    <property type="nucleotide sequence ID" value="NZ_JAINUL010000001.1"/>
</dbReference>
<keyword evidence="4" id="KW-0749">Sporulation</keyword>
<evidence type="ECO:0000256" key="2">
    <source>
        <dbReference type="ARBA" id="ARBA00009323"/>
    </source>
</evidence>
<keyword evidence="8" id="KW-1185">Reference proteome</keyword>
<proteinExistence type="inferred from homology"/>
<keyword evidence="3" id="KW-0132">Cell division</keyword>
<keyword evidence="6" id="KW-0131">Cell cycle</keyword>
<evidence type="ECO:0000256" key="1">
    <source>
        <dbReference type="ARBA" id="ARBA00004431"/>
    </source>
</evidence>
<name>A0ABS8DYN1_9ACTN</name>
<evidence type="ECO:0000313" key="8">
    <source>
        <dbReference type="Proteomes" id="UP001520654"/>
    </source>
</evidence>
<comment type="similarity">
    <text evidence="2">Belongs to the SsgA family.</text>
</comment>
<dbReference type="InterPro" id="IPR006776">
    <property type="entry name" value="SsgB"/>
</dbReference>
<evidence type="ECO:0000256" key="6">
    <source>
        <dbReference type="ARBA" id="ARBA00023306"/>
    </source>
</evidence>
<evidence type="ECO:0000313" key="7">
    <source>
        <dbReference type="EMBL" id="MCC0093534.1"/>
    </source>
</evidence>
<dbReference type="Pfam" id="PF04686">
    <property type="entry name" value="SsgA"/>
    <property type="match status" value="1"/>
</dbReference>
<protein>
    <submittedName>
        <fullName evidence="7">SsgA family sporulation/cell division regulator</fullName>
    </submittedName>
</protein>
<reference evidence="7 8" key="1">
    <citation type="submission" date="2021-08" db="EMBL/GenBank/DDBJ databases">
        <title>Genomic Architecture of Streptomyces flavotricini NGL1 and Streptomyces erythrochromogenes HMS4 With Differential Plant Beneficial attributes and laccase production capabilities.</title>
        <authorList>
            <person name="Salwan R."/>
            <person name="Kaur R."/>
            <person name="Sharma V."/>
        </authorList>
    </citation>
    <scope>NUCLEOTIDE SEQUENCE [LARGE SCALE GENOMIC DNA]</scope>
    <source>
        <strain evidence="7 8">NGL1</strain>
    </source>
</reference>
<evidence type="ECO:0000256" key="3">
    <source>
        <dbReference type="ARBA" id="ARBA00022618"/>
    </source>
</evidence>
<evidence type="ECO:0000256" key="5">
    <source>
        <dbReference type="ARBA" id="ARBA00023210"/>
    </source>
</evidence>
<dbReference type="EMBL" id="JAINUL010000001">
    <property type="protein sequence ID" value="MCC0093534.1"/>
    <property type="molecule type" value="Genomic_DNA"/>
</dbReference>
<evidence type="ECO:0000256" key="4">
    <source>
        <dbReference type="ARBA" id="ARBA00022969"/>
    </source>
</evidence>